<proteinExistence type="predicted"/>
<evidence type="ECO:0000256" key="1">
    <source>
        <dbReference type="SAM" id="Phobius"/>
    </source>
</evidence>
<evidence type="ECO:0008006" key="3">
    <source>
        <dbReference type="Google" id="ProtNLM"/>
    </source>
</evidence>
<feature type="transmembrane region" description="Helical" evidence="1">
    <location>
        <begin position="651"/>
        <end position="670"/>
    </location>
</feature>
<reference evidence="2" key="1">
    <citation type="journal article" date="2020" name="mSystems">
        <title>Genome- and Community-Level Interaction Insights into Carbon Utilization and Element Cycling Functions of Hydrothermarchaeota in Hydrothermal Sediment.</title>
        <authorList>
            <person name="Zhou Z."/>
            <person name="Liu Y."/>
            <person name="Xu W."/>
            <person name="Pan J."/>
            <person name="Luo Z.H."/>
            <person name="Li M."/>
        </authorList>
    </citation>
    <scope>NUCLEOTIDE SEQUENCE [LARGE SCALE GENOMIC DNA]</scope>
    <source>
        <strain evidence="2">SpSt-1224</strain>
    </source>
</reference>
<feature type="transmembrane region" description="Helical" evidence="1">
    <location>
        <begin position="261"/>
        <end position="278"/>
    </location>
</feature>
<name>A0A7C2TI49_9BACT</name>
<keyword evidence="1" id="KW-0472">Membrane</keyword>
<feature type="transmembrane region" description="Helical" evidence="1">
    <location>
        <begin position="347"/>
        <end position="368"/>
    </location>
</feature>
<dbReference type="AlphaFoldDB" id="A0A7C2TI49"/>
<feature type="transmembrane region" description="Helical" evidence="1">
    <location>
        <begin position="285"/>
        <end position="304"/>
    </location>
</feature>
<accession>A0A7C2TI49</accession>
<sequence>MSKPSLPWPWLLVLLIVAAGTWQAFKLEINDDALDLLPGEAVRGDIALLQQLGLVDRLFITLTHDPARYPDGEATLSALKASALGVGEAMAAAPLFTEVIYRFPPDFELALFQELEPHLPTLLSEDELTALTPRLAEQQLTRTLKTNFARLNSPAGFILKNQVQRDPLGLMGLVLQKLSHLESGFTGSISDGFFLSDNRRSILLLAESGRSLTDSSGAREVARQLAKIMDDNLAAGVEWRVIGSLPHTLANADSVQRDLRLLLPVATILLFTMLIFTLRDWRAFLVLGIPFLAAPAAIAVMGMIHGRVSALALGFGIVLIGIAVDFAVHIYLALVGAEGDSKQIKQLLLRPVVLATLTTAGVFIILLFSEVPSHRQMASLSLSGILLAVIFSWLLLPTIVHPGRRRERPAPWFRVPNITSLPGRLAALALWGSLLAAGVLSWPQLTYNGDLQVLDAPDPKVLADEEHFRATWRERGDQAFVVAAGSTLEQALERNFIVYQHLGQTDSLRFQSLAPLLPGPAAQQRQLTAWNDFWHSHSEEFLPRFNKAAAAAGFAPEAFKPFLQRLNAPPAASSPEKILQGPLQPLLATMVRWPNRSTAGNRADILLLTTVEPAAEALPLLLALEAEHPGITVLANQKWRRQVEELMRHDMVVLVSGAALLIGLLALLAFKKPRLVLAVLAPVLSALAAMIIFSRLTSGELNMMHLLMGIMVIGLSVDYGIFVVCARGGRLEGKTFLAVSICAASSLLSFGVLAFAQHPALHSLGVTVLCGIGLAWPTALLISPILAGNGYQER</sequence>
<dbReference type="Proteomes" id="UP000885986">
    <property type="component" value="Unassembled WGS sequence"/>
</dbReference>
<protein>
    <recommendedName>
        <fullName evidence="3">Membrane transport protein MMPL domain-containing protein</fullName>
    </recommendedName>
</protein>
<comment type="caution">
    <text evidence="2">The sequence shown here is derived from an EMBL/GenBank/DDBJ whole genome shotgun (WGS) entry which is preliminary data.</text>
</comment>
<dbReference type="InterPro" id="IPR050545">
    <property type="entry name" value="Mycobact_MmpL"/>
</dbReference>
<dbReference type="SUPFAM" id="SSF82866">
    <property type="entry name" value="Multidrug efflux transporter AcrB transmembrane domain"/>
    <property type="match status" value="2"/>
</dbReference>
<feature type="transmembrane region" description="Helical" evidence="1">
    <location>
        <begin position="675"/>
        <end position="697"/>
    </location>
</feature>
<feature type="transmembrane region" description="Helical" evidence="1">
    <location>
        <begin position="703"/>
        <end position="724"/>
    </location>
</feature>
<dbReference type="PANTHER" id="PTHR33406:SF13">
    <property type="entry name" value="MEMBRANE PROTEIN YDFJ"/>
    <property type="match status" value="1"/>
</dbReference>
<feature type="transmembrane region" description="Helical" evidence="1">
    <location>
        <begin position="310"/>
        <end position="335"/>
    </location>
</feature>
<evidence type="ECO:0000313" key="2">
    <source>
        <dbReference type="EMBL" id="HET98224.1"/>
    </source>
</evidence>
<feature type="transmembrane region" description="Helical" evidence="1">
    <location>
        <begin position="421"/>
        <end position="442"/>
    </location>
</feature>
<dbReference type="EMBL" id="DSDS01000137">
    <property type="protein sequence ID" value="HET98224.1"/>
    <property type="molecule type" value="Genomic_DNA"/>
</dbReference>
<keyword evidence="1" id="KW-1133">Transmembrane helix</keyword>
<dbReference type="GO" id="GO:0005886">
    <property type="term" value="C:plasma membrane"/>
    <property type="evidence" value="ECO:0007669"/>
    <property type="project" value="TreeGrafter"/>
</dbReference>
<dbReference type="PANTHER" id="PTHR33406">
    <property type="entry name" value="MEMBRANE PROTEIN MJ1562-RELATED"/>
    <property type="match status" value="1"/>
</dbReference>
<dbReference type="Gene3D" id="1.20.1640.10">
    <property type="entry name" value="Multidrug efflux transporter AcrB transmembrane domain"/>
    <property type="match status" value="2"/>
</dbReference>
<gene>
    <name evidence="2" type="ORF">ENN98_05965</name>
</gene>
<feature type="transmembrane region" description="Helical" evidence="1">
    <location>
        <begin position="736"/>
        <end position="756"/>
    </location>
</feature>
<organism evidence="2">
    <name type="scientific">Desulfurivibrio alkaliphilus</name>
    <dbReference type="NCBI Taxonomy" id="427923"/>
    <lineage>
        <taxon>Bacteria</taxon>
        <taxon>Pseudomonadati</taxon>
        <taxon>Thermodesulfobacteriota</taxon>
        <taxon>Desulfobulbia</taxon>
        <taxon>Desulfobulbales</taxon>
        <taxon>Desulfobulbaceae</taxon>
        <taxon>Desulfurivibrio</taxon>
    </lineage>
</organism>
<feature type="transmembrane region" description="Helical" evidence="1">
    <location>
        <begin position="762"/>
        <end position="787"/>
    </location>
</feature>
<keyword evidence="1" id="KW-0812">Transmembrane</keyword>
<feature type="transmembrane region" description="Helical" evidence="1">
    <location>
        <begin position="380"/>
        <end position="400"/>
    </location>
</feature>